<dbReference type="Pfam" id="PF00293">
    <property type="entry name" value="NUDIX"/>
    <property type="match status" value="1"/>
</dbReference>
<dbReference type="InterPro" id="IPR020476">
    <property type="entry name" value="Nudix_hydrolase"/>
</dbReference>
<protein>
    <submittedName>
        <fullName evidence="5">NUDIX hydrolase</fullName>
    </submittedName>
</protein>
<evidence type="ECO:0000256" key="3">
    <source>
        <dbReference type="RuleBase" id="RU003476"/>
    </source>
</evidence>
<dbReference type="AlphaFoldDB" id="A0A9D8PIT9"/>
<evidence type="ECO:0000256" key="2">
    <source>
        <dbReference type="ARBA" id="ARBA00022801"/>
    </source>
</evidence>
<dbReference type="GO" id="GO:0016787">
    <property type="term" value="F:hydrolase activity"/>
    <property type="evidence" value="ECO:0007669"/>
    <property type="project" value="UniProtKB-KW"/>
</dbReference>
<gene>
    <name evidence="5" type="ORF">JW984_01105</name>
</gene>
<dbReference type="PANTHER" id="PTHR43046">
    <property type="entry name" value="GDP-MANNOSE MANNOSYL HYDROLASE"/>
    <property type="match status" value="1"/>
</dbReference>
<dbReference type="PROSITE" id="PS00893">
    <property type="entry name" value="NUDIX_BOX"/>
    <property type="match status" value="1"/>
</dbReference>
<comment type="cofactor">
    <cofactor evidence="1">
        <name>Mg(2+)</name>
        <dbReference type="ChEBI" id="CHEBI:18420"/>
    </cofactor>
</comment>
<name>A0A9D8PIT9_9DELT</name>
<sequence>MTSDESGNGYIDIGVGALVGDDGGRLLLVRHKPERGGFWKGRWILPGGMLKLGEEIDSGIVREVKEETGLDVRLDPGTPVVTERIVEDENGVSLHVVYVVKRGFVTGGKLRPASDVGEAIWVDRLDGLDDVLDELHEDTKEILRRFGLVG</sequence>
<reference evidence="5" key="2">
    <citation type="submission" date="2021-01" db="EMBL/GenBank/DDBJ databases">
        <authorList>
            <person name="Hahn C.R."/>
            <person name="Youssef N.H."/>
            <person name="Elshahed M."/>
        </authorList>
    </citation>
    <scope>NUCLEOTIDE SEQUENCE</scope>
    <source>
        <strain evidence="5">Zod_Metabat.24</strain>
    </source>
</reference>
<dbReference type="PANTHER" id="PTHR43046:SF14">
    <property type="entry name" value="MUTT_NUDIX FAMILY PROTEIN"/>
    <property type="match status" value="1"/>
</dbReference>
<proteinExistence type="inferred from homology"/>
<accession>A0A9D8PIT9</accession>
<evidence type="ECO:0000259" key="4">
    <source>
        <dbReference type="PROSITE" id="PS51462"/>
    </source>
</evidence>
<evidence type="ECO:0000313" key="5">
    <source>
        <dbReference type="EMBL" id="MBN1571771.1"/>
    </source>
</evidence>
<evidence type="ECO:0000313" key="6">
    <source>
        <dbReference type="Proteomes" id="UP000809273"/>
    </source>
</evidence>
<dbReference type="InterPro" id="IPR015797">
    <property type="entry name" value="NUDIX_hydrolase-like_dom_sf"/>
</dbReference>
<comment type="caution">
    <text evidence="5">The sequence shown here is derived from an EMBL/GenBank/DDBJ whole genome shotgun (WGS) entry which is preliminary data.</text>
</comment>
<dbReference type="EMBL" id="JAFGIX010000006">
    <property type="protein sequence ID" value="MBN1571771.1"/>
    <property type="molecule type" value="Genomic_DNA"/>
</dbReference>
<dbReference type="PROSITE" id="PS51462">
    <property type="entry name" value="NUDIX"/>
    <property type="match status" value="1"/>
</dbReference>
<reference evidence="5" key="1">
    <citation type="journal article" date="2021" name="Environ. Microbiol.">
        <title>Genomic characterization of three novel Desulfobacterota classes expand the metabolic and phylogenetic diversity of the phylum.</title>
        <authorList>
            <person name="Murphy C.L."/>
            <person name="Biggerstaff J."/>
            <person name="Eichhorn A."/>
            <person name="Ewing E."/>
            <person name="Shahan R."/>
            <person name="Soriano D."/>
            <person name="Stewart S."/>
            <person name="VanMol K."/>
            <person name="Walker R."/>
            <person name="Walters P."/>
            <person name="Elshahed M.S."/>
            <person name="Youssef N.H."/>
        </authorList>
    </citation>
    <scope>NUCLEOTIDE SEQUENCE</scope>
    <source>
        <strain evidence="5">Zod_Metabat.24</strain>
    </source>
</reference>
<dbReference type="SUPFAM" id="SSF55811">
    <property type="entry name" value="Nudix"/>
    <property type="match status" value="1"/>
</dbReference>
<dbReference type="InterPro" id="IPR000086">
    <property type="entry name" value="NUDIX_hydrolase_dom"/>
</dbReference>
<dbReference type="Proteomes" id="UP000809273">
    <property type="component" value="Unassembled WGS sequence"/>
</dbReference>
<organism evidence="5 6">
    <name type="scientific">Candidatus Zymogenus saltonus</name>
    <dbReference type="NCBI Taxonomy" id="2844893"/>
    <lineage>
        <taxon>Bacteria</taxon>
        <taxon>Deltaproteobacteria</taxon>
        <taxon>Candidatus Zymogenia</taxon>
        <taxon>Candidatus Zymogeniales</taxon>
        <taxon>Candidatus Zymogenaceae</taxon>
        <taxon>Candidatus Zymogenus</taxon>
    </lineage>
</organism>
<dbReference type="PRINTS" id="PR00502">
    <property type="entry name" value="NUDIXFAMILY"/>
</dbReference>
<evidence type="ECO:0000256" key="1">
    <source>
        <dbReference type="ARBA" id="ARBA00001946"/>
    </source>
</evidence>
<dbReference type="InterPro" id="IPR020084">
    <property type="entry name" value="NUDIX_hydrolase_CS"/>
</dbReference>
<feature type="domain" description="Nudix hydrolase" evidence="4">
    <location>
        <begin position="10"/>
        <end position="144"/>
    </location>
</feature>
<comment type="similarity">
    <text evidence="3">Belongs to the Nudix hydrolase family.</text>
</comment>
<dbReference type="Gene3D" id="3.90.79.10">
    <property type="entry name" value="Nucleoside Triphosphate Pyrophosphohydrolase"/>
    <property type="match status" value="1"/>
</dbReference>
<keyword evidence="2 3" id="KW-0378">Hydrolase</keyword>